<evidence type="ECO:0000256" key="5">
    <source>
        <dbReference type="ARBA" id="ARBA00023163"/>
    </source>
</evidence>
<proteinExistence type="inferred from homology"/>
<sequence>MDNKKDEKELMKKVKKGDLAAFGELVEMYEKPLFYFIQSNVKDRDTALDLTHDTFMKVWKYKSSYTEQGKFKSWLFRIASNLIKNYMKKNKRNVPLFKEFEYKDDKQSNLEKKDMVDKVKSALDQIPKKYRVAVILRDMEGKSYKEIADILDIATGTVKSRISRGRKMIRNVIKNETMEEV</sequence>
<dbReference type="Gene3D" id="1.10.1740.10">
    <property type="match status" value="1"/>
</dbReference>
<evidence type="ECO:0000313" key="8">
    <source>
        <dbReference type="EMBL" id="TYB31181.1"/>
    </source>
</evidence>
<dbReference type="InterPro" id="IPR036388">
    <property type="entry name" value="WH-like_DNA-bd_sf"/>
</dbReference>
<dbReference type="GO" id="GO:0003677">
    <property type="term" value="F:DNA binding"/>
    <property type="evidence" value="ECO:0007669"/>
    <property type="project" value="UniProtKB-KW"/>
</dbReference>
<evidence type="ECO:0000259" key="6">
    <source>
        <dbReference type="Pfam" id="PF04542"/>
    </source>
</evidence>
<comment type="caution">
    <text evidence="8">The sequence shown here is derived from an EMBL/GenBank/DDBJ whole genome shotgun (WGS) entry which is preliminary data.</text>
</comment>
<dbReference type="SUPFAM" id="SSF88659">
    <property type="entry name" value="Sigma3 and sigma4 domains of RNA polymerase sigma factors"/>
    <property type="match status" value="1"/>
</dbReference>
<feature type="domain" description="RNA polymerase sigma factor 70 region 4 type 2" evidence="7">
    <location>
        <begin position="119"/>
        <end position="168"/>
    </location>
</feature>
<dbReference type="SUPFAM" id="SSF88946">
    <property type="entry name" value="Sigma2 domain of RNA polymerase sigma factors"/>
    <property type="match status" value="1"/>
</dbReference>
<dbReference type="NCBIfam" id="TIGR02937">
    <property type="entry name" value="sigma70-ECF"/>
    <property type="match status" value="1"/>
</dbReference>
<name>A0A5D0MI48_9BACT</name>
<evidence type="ECO:0000256" key="4">
    <source>
        <dbReference type="ARBA" id="ARBA00023125"/>
    </source>
</evidence>
<evidence type="ECO:0000259" key="7">
    <source>
        <dbReference type="Pfam" id="PF08281"/>
    </source>
</evidence>
<dbReference type="AlphaFoldDB" id="A0A5D0MI48"/>
<dbReference type="Proteomes" id="UP000324143">
    <property type="component" value="Unassembled WGS sequence"/>
</dbReference>
<dbReference type="InterPro" id="IPR013324">
    <property type="entry name" value="RNA_pol_sigma_r3/r4-like"/>
</dbReference>
<evidence type="ECO:0000313" key="9">
    <source>
        <dbReference type="Proteomes" id="UP000324143"/>
    </source>
</evidence>
<dbReference type="CDD" id="cd06171">
    <property type="entry name" value="Sigma70_r4"/>
    <property type="match status" value="1"/>
</dbReference>
<dbReference type="InterPro" id="IPR014284">
    <property type="entry name" value="RNA_pol_sigma-70_dom"/>
</dbReference>
<keyword evidence="3" id="KW-0731">Sigma factor</keyword>
<comment type="similarity">
    <text evidence="1">Belongs to the sigma-70 factor family. ECF subfamily.</text>
</comment>
<evidence type="ECO:0000256" key="2">
    <source>
        <dbReference type="ARBA" id="ARBA00023015"/>
    </source>
</evidence>
<feature type="domain" description="RNA polymerase sigma-70 region 2" evidence="6">
    <location>
        <begin position="25"/>
        <end position="92"/>
    </location>
</feature>
<dbReference type="Pfam" id="PF08281">
    <property type="entry name" value="Sigma70_r4_2"/>
    <property type="match status" value="1"/>
</dbReference>
<gene>
    <name evidence="8" type="ORF">FXF47_05380</name>
</gene>
<keyword evidence="5" id="KW-0804">Transcription</keyword>
<keyword evidence="4" id="KW-0238">DNA-binding</keyword>
<dbReference type="InterPro" id="IPR013325">
    <property type="entry name" value="RNA_pol_sigma_r2"/>
</dbReference>
<evidence type="ECO:0000256" key="1">
    <source>
        <dbReference type="ARBA" id="ARBA00010641"/>
    </source>
</evidence>
<dbReference type="Pfam" id="PF04542">
    <property type="entry name" value="Sigma70_r2"/>
    <property type="match status" value="1"/>
</dbReference>
<keyword evidence="2" id="KW-0805">Transcription regulation</keyword>
<dbReference type="EMBL" id="VSIX01000049">
    <property type="protein sequence ID" value="TYB31181.1"/>
    <property type="molecule type" value="Genomic_DNA"/>
</dbReference>
<reference evidence="8" key="1">
    <citation type="submission" date="2019-08" db="EMBL/GenBank/DDBJ databases">
        <title>Genomic characterization of a novel candidate phylum (ARYD3) from a high temperature, high salinity tertiary oil reservoir in north central Oklahoma, USA.</title>
        <authorList>
            <person name="Youssef N.H."/>
            <person name="Yadav A."/>
            <person name="Elshahed M.S."/>
        </authorList>
    </citation>
    <scope>NUCLEOTIDE SEQUENCE [LARGE SCALE GENOMIC DNA]</scope>
    <source>
        <strain evidence="8">ARYD3</strain>
    </source>
</reference>
<dbReference type="PANTHER" id="PTHR43133:SF8">
    <property type="entry name" value="RNA POLYMERASE SIGMA FACTOR HI_1459-RELATED"/>
    <property type="match status" value="1"/>
</dbReference>
<dbReference type="GO" id="GO:0006352">
    <property type="term" value="P:DNA-templated transcription initiation"/>
    <property type="evidence" value="ECO:0007669"/>
    <property type="project" value="InterPro"/>
</dbReference>
<protein>
    <submittedName>
        <fullName evidence="8">RNA polymerase sigma factor</fullName>
    </submittedName>
</protein>
<evidence type="ECO:0000256" key="3">
    <source>
        <dbReference type="ARBA" id="ARBA00023082"/>
    </source>
</evidence>
<dbReference type="InterPro" id="IPR007627">
    <property type="entry name" value="RNA_pol_sigma70_r2"/>
</dbReference>
<dbReference type="InterPro" id="IPR039425">
    <property type="entry name" value="RNA_pol_sigma-70-like"/>
</dbReference>
<keyword evidence="9" id="KW-1185">Reference proteome</keyword>
<dbReference type="GO" id="GO:0016987">
    <property type="term" value="F:sigma factor activity"/>
    <property type="evidence" value="ECO:0007669"/>
    <property type="project" value="UniProtKB-KW"/>
</dbReference>
<dbReference type="PANTHER" id="PTHR43133">
    <property type="entry name" value="RNA POLYMERASE ECF-TYPE SIGMA FACTO"/>
    <property type="match status" value="1"/>
</dbReference>
<organism evidence="8 9">
    <name type="scientific">Candidatus Mcinerneyibacterium aminivorans</name>
    <dbReference type="NCBI Taxonomy" id="2703815"/>
    <lineage>
        <taxon>Bacteria</taxon>
        <taxon>Candidatus Macinerneyibacteriota</taxon>
        <taxon>Candidatus Mcinerneyibacteria</taxon>
        <taxon>Candidatus Mcinerneyibacteriales</taxon>
        <taxon>Candidatus Mcinerneyibacteriaceae</taxon>
        <taxon>Candidatus Mcinerneyibacterium</taxon>
    </lineage>
</organism>
<dbReference type="Gene3D" id="1.10.10.10">
    <property type="entry name" value="Winged helix-like DNA-binding domain superfamily/Winged helix DNA-binding domain"/>
    <property type="match status" value="1"/>
</dbReference>
<accession>A0A5D0MI48</accession>
<dbReference type="InterPro" id="IPR013249">
    <property type="entry name" value="RNA_pol_sigma70_r4_t2"/>
</dbReference>